<dbReference type="PANTHER" id="PTHR31232">
    <property type="match status" value="1"/>
</dbReference>
<name>A0A218W404_PUNGR</name>
<protein>
    <recommendedName>
        <fullName evidence="6">S-protein homolog</fullName>
    </recommendedName>
</protein>
<keyword evidence="5 6" id="KW-0732">Signal</keyword>
<reference evidence="8" key="1">
    <citation type="journal article" date="2017" name="Plant J.">
        <title>The pomegranate (Punica granatum L.) genome and the genomics of punicalagin biosynthesis.</title>
        <authorList>
            <person name="Qin G."/>
            <person name="Xu C."/>
            <person name="Ming R."/>
            <person name="Tang H."/>
            <person name="Guyot R."/>
            <person name="Kramer E.M."/>
            <person name="Hu Y."/>
            <person name="Yi X."/>
            <person name="Qi Y."/>
            <person name="Xu X."/>
            <person name="Gao Z."/>
            <person name="Pan H."/>
            <person name="Jian J."/>
            <person name="Tian Y."/>
            <person name="Yue Z."/>
            <person name="Xu Y."/>
        </authorList>
    </citation>
    <scope>NUCLEOTIDE SEQUENCE [LARGE SCALE GENOMIC DNA]</scope>
    <source>
        <strain evidence="8">cv. Dabenzi</strain>
    </source>
</reference>
<organism evidence="7 8">
    <name type="scientific">Punica granatum</name>
    <name type="common">Pomegranate</name>
    <dbReference type="NCBI Taxonomy" id="22663"/>
    <lineage>
        <taxon>Eukaryota</taxon>
        <taxon>Viridiplantae</taxon>
        <taxon>Streptophyta</taxon>
        <taxon>Embryophyta</taxon>
        <taxon>Tracheophyta</taxon>
        <taxon>Spermatophyta</taxon>
        <taxon>Magnoliopsida</taxon>
        <taxon>eudicotyledons</taxon>
        <taxon>Gunneridae</taxon>
        <taxon>Pentapetalae</taxon>
        <taxon>rosids</taxon>
        <taxon>malvids</taxon>
        <taxon>Myrtales</taxon>
        <taxon>Lythraceae</taxon>
        <taxon>Punica</taxon>
    </lineage>
</organism>
<accession>A0A218W404</accession>
<evidence type="ECO:0000313" key="8">
    <source>
        <dbReference type="Proteomes" id="UP000197138"/>
    </source>
</evidence>
<dbReference type="GO" id="GO:0060320">
    <property type="term" value="P:rejection of self pollen"/>
    <property type="evidence" value="ECO:0007669"/>
    <property type="project" value="UniProtKB-KW"/>
</dbReference>
<feature type="chain" id="PRO_5025099725" description="S-protein homolog" evidence="6">
    <location>
        <begin position="24"/>
        <end position="134"/>
    </location>
</feature>
<dbReference type="AlphaFoldDB" id="A0A218W404"/>
<comment type="similarity">
    <text evidence="2 6">Belongs to the plant self-incompatibility (S1) protein family.</text>
</comment>
<evidence type="ECO:0000256" key="6">
    <source>
        <dbReference type="RuleBase" id="RU367044"/>
    </source>
</evidence>
<dbReference type="InterPro" id="IPR010264">
    <property type="entry name" value="Self-incomp_S1"/>
</dbReference>
<dbReference type="Proteomes" id="UP000197138">
    <property type="component" value="Unassembled WGS sequence"/>
</dbReference>
<feature type="signal peptide" evidence="6">
    <location>
        <begin position="1"/>
        <end position="23"/>
    </location>
</feature>
<evidence type="ECO:0000256" key="2">
    <source>
        <dbReference type="ARBA" id="ARBA00005581"/>
    </source>
</evidence>
<keyword evidence="3 6" id="KW-0713">Self-incompatibility</keyword>
<keyword evidence="4 6" id="KW-0964">Secreted</keyword>
<dbReference type="GO" id="GO:0005576">
    <property type="term" value="C:extracellular region"/>
    <property type="evidence" value="ECO:0007669"/>
    <property type="project" value="UniProtKB-SubCell"/>
</dbReference>
<evidence type="ECO:0000313" key="7">
    <source>
        <dbReference type="EMBL" id="OWM67577.1"/>
    </source>
</evidence>
<comment type="caution">
    <text evidence="7">The sequence shown here is derived from an EMBL/GenBank/DDBJ whole genome shotgun (WGS) entry which is preliminary data.</text>
</comment>
<dbReference type="Pfam" id="PF05938">
    <property type="entry name" value="Self-incomp_S1"/>
    <property type="match status" value="1"/>
</dbReference>
<evidence type="ECO:0000256" key="3">
    <source>
        <dbReference type="ARBA" id="ARBA00022471"/>
    </source>
</evidence>
<evidence type="ECO:0000256" key="1">
    <source>
        <dbReference type="ARBA" id="ARBA00004613"/>
    </source>
</evidence>
<dbReference type="EMBL" id="MTKT01005384">
    <property type="protein sequence ID" value="OWM67577.1"/>
    <property type="molecule type" value="Genomic_DNA"/>
</dbReference>
<proteinExistence type="inferred from homology"/>
<evidence type="ECO:0000256" key="5">
    <source>
        <dbReference type="ARBA" id="ARBA00022729"/>
    </source>
</evidence>
<gene>
    <name evidence="7" type="ORF">CDL15_Pgr028440</name>
</gene>
<comment type="subcellular location">
    <subcellularLocation>
        <location evidence="1 6">Secreted</location>
    </subcellularLocation>
</comment>
<dbReference type="PANTHER" id="PTHR31232:SF149">
    <property type="entry name" value="S-PROTEIN HOMOLOG"/>
    <property type="match status" value="1"/>
</dbReference>
<evidence type="ECO:0000256" key="4">
    <source>
        <dbReference type="ARBA" id="ARBA00022525"/>
    </source>
</evidence>
<sequence length="134" mass="15570">MDSSKSSLLLLVALLLLWGRCESSIFQKHKTHVLIRNDLQEQLDMTVHCKSKDDDLGVHVIPPGGSYGFNFRPNFFCTTLFWCNFEWPGASRGYKVYDCQRDYDRCFDCTWSIKSSSPCLYNAKTSQYDLCDNW</sequence>